<evidence type="ECO:0000313" key="3">
    <source>
        <dbReference type="RefSeq" id="XP_025829353.1"/>
    </source>
</evidence>
<evidence type="ECO:0000313" key="1">
    <source>
        <dbReference type="Proteomes" id="UP000192223"/>
    </source>
</evidence>
<accession>A0A7F5QW57</accession>
<name>A0A7F5QW57_AGRPL</name>
<dbReference type="AlphaFoldDB" id="A0A7F5QW57"/>
<dbReference type="Proteomes" id="UP000192223">
    <property type="component" value="Unplaced"/>
</dbReference>
<sequence>MGLSFNRNAGLRRSREMLVSLPLMCTVKYFSERFTTRYGPSNGGWRGFFTESRRTNTCELDLSADVGQRTMDPNGEKKMVEIVLQVNVILIHKAFLQGWLRHPRALHNGSRGGSLVESQSNGRCGKL</sequence>
<gene>
    <name evidence="2 3" type="primary">LOC112904169</name>
</gene>
<keyword evidence="1" id="KW-1185">Reference proteome</keyword>
<evidence type="ECO:0000313" key="2">
    <source>
        <dbReference type="RefSeq" id="XP_025829351.1"/>
    </source>
</evidence>
<organism evidence="1 2">
    <name type="scientific">Agrilus planipennis</name>
    <name type="common">Emerald ash borer</name>
    <name type="synonym">Agrilus marcopoli</name>
    <dbReference type="NCBI Taxonomy" id="224129"/>
    <lineage>
        <taxon>Eukaryota</taxon>
        <taxon>Metazoa</taxon>
        <taxon>Ecdysozoa</taxon>
        <taxon>Arthropoda</taxon>
        <taxon>Hexapoda</taxon>
        <taxon>Insecta</taxon>
        <taxon>Pterygota</taxon>
        <taxon>Neoptera</taxon>
        <taxon>Endopterygota</taxon>
        <taxon>Coleoptera</taxon>
        <taxon>Polyphaga</taxon>
        <taxon>Elateriformia</taxon>
        <taxon>Buprestoidea</taxon>
        <taxon>Buprestidae</taxon>
        <taxon>Agrilinae</taxon>
        <taxon>Agrilus</taxon>
    </lineage>
</organism>
<protein>
    <submittedName>
        <fullName evidence="2">Uncharacterized protein LOC112904169 isoform X1</fullName>
    </submittedName>
    <submittedName>
        <fullName evidence="3">Uncharacterized protein LOC112904169 isoform X3</fullName>
    </submittedName>
</protein>
<dbReference type="RefSeq" id="XP_025829353.1">
    <property type="nucleotide sequence ID" value="XM_025973568.1"/>
</dbReference>
<proteinExistence type="predicted"/>
<dbReference type="GeneID" id="112904169"/>
<dbReference type="RefSeq" id="XP_025829351.1">
    <property type="nucleotide sequence ID" value="XM_025973566.1"/>
</dbReference>
<reference evidence="2 3" key="1">
    <citation type="submission" date="2025-04" db="UniProtKB">
        <authorList>
            <consortium name="RefSeq"/>
        </authorList>
    </citation>
    <scope>IDENTIFICATION</scope>
    <source>
        <tissue evidence="2 3">Entire body</tissue>
    </source>
</reference>
<dbReference type="KEGG" id="apln:112904169"/>